<feature type="non-terminal residue" evidence="2">
    <location>
        <position position="311"/>
    </location>
</feature>
<gene>
    <name evidence="2" type="ORF">METZ01_LOCUS77529</name>
</gene>
<evidence type="ECO:0000256" key="1">
    <source>
        <dbReference type="SAM" id="MobiDB-lite"/>
    </source>
</evidence>
<protein>
    <recommendedName>
        <fullName evidence="3">Amidinotransferase</fullName>
    </recommendedName>
</protein>
<dbReference type="AlphaFoldDB" id="A0A381U8V9"/>
<reference evidence="2" key="1">
    <citation type="submission" date="2018-05" db="EMBL/GenBank/DDBJ databases">
        <authorList>
            <person name="Lanie J.A."/>
            <person name="Ng W.-L."/>
            <person name="Kazmierczak K.M."/>
            <person name="Andrzejewski T.M."/>
            <person name="Davidsen T.M."/>
            <person name="Wayne K.J."/>
            <person name="Tettelin H."/>
            <person name="Glass J.I."/>
            <person name="Rusch D."/>
            <person name="Podicherti R."/>
            <person name="Tsui H.-C.T."/>
            <person name="Winkler M.E."/>
        </authorList>
    </citation>
    <scope>NUCLEOTIDE SEQUENCE</scope>
</reference>
<evidence type="ECO:0000313" key="2">
    <source>
        <dbReference type="EMBL" id="SVA24675.1"/>
    </source>
</evidence>
<dbReference type="GO" id="GO:0019546">
    <property type="term" value="P:L-arginine deiminase pathway"/>
    <property type="evidence" value="ECO:0007669"/>
    <property type="project" value="TreeGrafter"/>
</dbReference>
<accession>A0A381U8V9</accession>
<organism evidence="2">
    <name type="scientific">marine metagenome</name>
    <dbReference type="NCBI Taxonomy" id="408172"/>
    <lineage>
        <taxon>unclassified sequences</taxon>
        <taxon>metagenomes</taxon>
        <taxon>ecological metagenomes</taxon>
    </lineage>
</organism>
<dbReference type="Gene3D" id="3.75.10.10">
    <property type="entry name" value="L-arginine/glycine Amidinotransferase, Chain A"/>
    <property type="match status" value="1"/>
</dbReference>
<feature type="region of interest" description="Disordered" evidence="1">
    <location>
        <begin position="1"/>
        <end position="21"/>
    </location>
</feature>
<dbReference type="SUPFAM" id="SSF55909">
    <property type="entry name" value="Pentein"/>
    <property type="match status" value="1"/>
</dbReference>
<dbReference type="GO" id="GO:0016990">
    <property type="term" value="F:arginine deiminase activity"/>
    <property type="evidence" value="ECO:0007669"/>
    <property type="project" value="TreeGrafter"/>
</dbReference>
<dbReference type="EMBL" id="UINC01005969">
    <property type="protein sequence ID" value="SVA24675.1"/>
    <property type="molecule type" value="Genomic_DNA"/>
</dbReference>
<dbReference type="PANTHER" id="PTHR47271">
    <property type="entry name" value="ARGININE DEIMINASE"/>
    <property type="match status" value="1"/>
</dbReference>
<evidence type="ECO:0008006" key="3">
    <source>
        <dbReference type="Google" id="ProtNLM"/>
    </source>
</evidence>
<dbReference type="Pfam" id="PF19420">
    <property type="entry name" value="DDAH_eukar"/>
    <property type="match status" value="1"/>
</dbReference>
<name>A0A381U8V9_9ZZZZ</name>
<sequence length="311" mass="33713">MADRSNPLNHSAYGGPGWSPRTDPLHAELGSVWTRCGINSEYAPLKAVLLHRPGNELTASADPEKVQMLANIDLAKAQDQHDALAETYRNAGVEVHYVDPEPPSAPNQMFLADLLFSTPEGIIMARPASTVRAGEERWAARRVADLGMPIIRSVSGTGTFEGADAMWIRPDFAIVGRGLRTNEEGQRQVTQVLENMGATVANVDMPVGTMHLMGMLRFLDKDLAIGWPLRLVYAGTDALLESGYEIVYLPDQKETLAHSGFNFVTIAPREIVMPAGNPNLQSFLENLKIKCHAIDVSELSKAAGAIGCLTG</sequence>
<proteinExistence type="predicted"/>
<dbReference type="PANTHER" id="PTHR47271:SF2">
    <property type="entry name" value="ARGININE DEIMINASE"/>
    <property type="match status" value="1"/>
</dbReference>